<proteinExistence type="predicted"/>
<feature type="transmembrane region" description="Helical" evidence="5">
    <location>
        <begin position="318"/>
        <end position="339"/>
    </location>
</feature>
<evidence type="ECO:0000256" key="1">
    <source>
        <dbReference type="ARBA" id="ARBA00004141"/>
    </source>
</evidence>
<dbReference type="GeneID" id="25910733"/>
<dbReference type="RefSeq" id="XP_014151208.1">
    <property type="nucleotide sequence ID" value="XM_014295733.1"/>
</dbReference>
<feature type="transmembrane region" description="Helical" evidence="5">
    <location>
        <begin position="200"/>
        <end position="221"/>
    </location>
</feature>
<evidence type="ECO:0000259" key="6">
    <source>
        <dbReference type="Pfam" id="PF01490"/>
    </source>
</evidence>
<gene>
    <name evidence="7" type="ORF">SARC_10229</name>
</gene>
<accession>A0A0L0FLD8</accession>
<evidence type="ECO:0000256" key="5">
    <source>
        <dbReference type="SAM" id="Phobius"/>
    </source>
</evidence>
<sequence>QSDIDEEKYHNKISASPWWRTCITMTTEVLGLAVIAMPEASAKIGWLSLVVLVIALGFLATWTGLLLRDIKLRHRKSIHEYSDVAKMMFGTAGGRIISFWMYISVFSEAAAQILTGGIALVNITEGKQCLALCISAAAFIGCLLTQLRTFHALTVVSIVGLVTIVIPLMTTVIALPLQNVNHRANAYAVAVVTDASFKDIFNAIMTVVFGYGGHVFYFAFMSEMKNPADFKKALFVSQSITVTIFLLSATLIYVYAGPTVEAPAVDSLESLNLRRLMHVFLLCHTVVVCAIAMITLMKSLYPILYSWKEYTIWTPQTAIKYLSLSSLLFICGYVVVELIPFMDDFLAMVSAVTILPFTFILPPLFTLIDKRRMITKEGRTPTRSESSYMFFCGAVVMGGVMLAFAGTTSAFMDIVDKYTKGGYGGPFTCATEAYYPLPFPEEELRDR</sequence>
<evidence type="ECO:0000256" key="3">
    <source>
        <dbReference type="ARBA" id="ARBA00022989"/>
    </source>
</evidence>
<evidence type="ECO:0000313" key="7">
    <source>
        <dbReference type="EMBL" id="KNC77306.1"/>
    </source>
</evidence>
<dbReference type="AlphaFoldDB" id="A0A0L0FLD8"/>
<feature type="domain" description="Amino acid transporter transmembrane" evidence="6">
    <location>
        <begin position="17"/>
        <end position="400"/>
    </location>
</feature>
<protein>
    <recommendedName>
        <fullName evidence="6">Amino acid transporter transmembrane domain-containing protein</fullName>
    </recommendedName>
</protein>
<name>A0A0L0FLD8_9EUKA</name>
<comment type="subcellular location">
    <subcellularLocation>
        <location evidence="1">Membrane</location>
        <topology evidence="1">Multi-pass membrane protein</topology>
    </subcellularLocation>
</comment>
<dbReference type="InterPro" id="IPR013057">
    <property type="entry name" value="AA_transpt_TM"/>
</dbReference>
<dbReference type="PANTHER" id="PTHR22950:SF461">
    <property type="entry name" value="AMINO ACID TRANSPORTER TRANSMEMBRANE DOMAIN-CONTAINING PROTEIN"/>
    <property type="match status" value="1"/>
</dbReference>
<dbReference type="EMBL" id="KQ242774">
    <property type="protein sequence ID" value="KNC77306.1"/>
    <property type="molecule type" value="Genomic_DNA"/>
</dbReference>
<feature type="transmembrane region" description="Helical" evidence="5">
    <location>
        <begin position="96"/>
        <end position="123"/>
    </location>
</feature>
<keyword evidence="4 5" id="KW-0472">Membrane</keyword>
<feature type="transmembrane region" description="Helical" evidence="5">
    <location>
        <begin position="44"/>
        <end position="67"/>
    </location>
</feature>
<evidence type="ECO:0000256" key="4">
    <source>
        <dbReference type="ARBA" id="ARBA00023136"/>
    </source>
</evidence>
<dbReference type="STRING" id="667725.A0A0L0FLD8"/>
<feature type="transmembrane region" description="Helical" evidence="5">
    <location>
        <begin position="345"/>
        <end position="368"/>
    </location>
</feature>
<feature type="non-terminal residue" evidence="7">
    <location>
        <position position="1"/>
    </location>
</feature>
<dbReference type="eggNOG" id="KOG1303">
    <property type="taxonomic scope" value="Eukaryota"/>
</dbReference>
<reference evidence="7 8" key="1">
    <citation type="submission" date="2011-02" db="EMBL/GenBank/DDBJ databases">
        <title>The Genome Sequence of Sphaeroforma arctica JP610.</title>
        <authorList>
            <consortium name="The Broad Institute Genome Sequencing Platform"/>
            <person name="Russ C."/>
            <person name="Cuomo C."/>
            <person name="Young S.K."/>
            <person name="Zeng Q."/>
            <person name="Gargeya S."/>
            <person name="Alvarado L."/>
            <person name="Berlin A."/>
            <person name="Chapman S.B."/>
            <person name="Chen Z."/>
            <person name="Freedman E."/>
            <person name="Gellesch M."/>
            <person name="Goldberg J."/>
            <person name="Griggs A."/>
            <person name="Gujja S."/>
            <person name="Heilman E."/>
            <person name="Heiman D."/>
            <person name="Howarth C."/>
            <person name="Mehta T."/>
            <person name="Neiman D."/>
            <person name="Pearson M."/>
            <person name="Roberts A."/>
            <person name="Saif S."/>
            <person name="Shea T."/>
            <person name="Shenoy N."/>
            <person name="Sisk P."/>
            <person name="Stolte C."/>
            <person name="Sykes S."/>
            <person name="White J."/>
            <person name="Yandava C."/>
            <person name="Burger G."/>
            <person name="Gray M.W."/>
            <person name="Holland P.W.H."/>
            <person name="King N."/>
            <person name="Lang F.B.F."/>
            <person name="Roger A.J."/>
            <person name="Ruiz-Trillo I."/>
            <person name="Haas B."/>
            <person name="Nusbaum C."/>
            <person name="Birren B."/>
        </authorList>
    </citation>
    <scope>NUCLEOTIDE SEQUENCE [LARGE SCALE GENOMIC DNA]</scope>
    <source>
        <strain evidence="7 8">JP610</strain>
    </source>
</reference>
<feature type="transmembrane region" description="Helical" evidence="5">
    <location>
        <begin position="152"/>
        <end position="175"/>
    </location>
</feature>
<evidence type="ECO:0000313" key="8">
    <source>
        <dbReference type="Proteomes" id="UP000054560"/>
    </source>
</evidence>
<keyword evidence="2 5" id="KW-0812">Transmembrane</keyword>
<dbReference type="GO" id="GO:0015179">
    <property type="term" value="F:L-amino acid transmembrane transporter activity"/>
    <property type="evidence" value="ECO:0007669"/>
    <property type="project" value="TreeGrafter"/>
</dbReference>
<dbReference type="PANTHER" id="PTHR22950">
    <property type="entry name" value="AMINO ACID TRANSPORTER"/>
    <property type="match status" value="1"/>
</dbReference>
<feature type="transmembrane region" description="Helical" evidence="5">
    <location>
        <begin position="129"/>
        <end position="145"/>
    </location>
</feature>
<keyword evidence="8" id="KW-1185">Reference proteome</keyword>
<feature type="transmembrane region" description="Helical" evidence="5">
    <location>
        <begin position="388"/>
        <end position="412"/>
    </location>
</feature>
<dbReference type="GO" id="GO:0016020">
    <property type="term" value="C:membrane"/>
    <property type="evidence" value="ECO:0007669"/>
    <property type="project" value="UniProtKB-SubCell"/>
</dbReference>
<organism evidence="7 8">
    <name type="scientific">Sphaeroforma arctica JP610</name>
    <dbReference type="NCBI Taxonomy" id="667725"/>
    <lineage>
        <taxon>Eukaryota</taxon>
        <taxon>Ichthyosporea</taxon>
        <taxon>Ichthyophonida</taxon>
        <taxon>Sphaeroforma</taxon>
    </lineage>
</organism>
<feature type="transmembrane region" description="Helical" evidence="5">
    <location>
        <begin position="276"/>
        <end position="297"/>
    </location>
</feature>
<keyword evidence="3 5" id="KW-1133">Transmembrane helix</keyword>
<dbReference type="Pfam" id="PF01490">
    <property type="entry name" value="Aa_trans"/>
    <property type="match status" value="1"/>
</dbReference>
<dbReference type="OrthoDB" id="294730at2759"/>
<feature type="transmembrane region" description="Helical" evidence="5">
    <location>
        <begin position="233"/>
        <end position="256"/>
    </location>
</feature>
<evidence type="ECO:0000256" key="2">
    <source>
        <dbReference type="ARBA" id="ARBA00022692"/>
    </source>
</evidence>
<dbReference type="Proteomes" id="UP000054560">
    <property type="component" value="Unassembled WGS sequence"/>
</dbReference>